<evidence type="ECO:0000313" key="1">
    <source>
        <dbReference type="EMBL" id="KKN69785.1"/>
    </source>
</evidence>
<dbReference type="AlphaFoldDB" id="A0A0F9SLE2"/>
<accession>A0A0F9SLE2</accession>
<gene>
    <name evidence="1" type="ORF">LCGC14_0437310</name>
</gene>
<organism evidence="1">
    <name type="scientific">marine sediment metagenome</name>
    <dbReference type="NCBI Taxonomy" id="412755"/>
    <lineage>
        <taxon>unclassified sequences</taxon>
        <taxon>metagenomes</taxon>
        <taxon>ecological metagenomes</taxon>
    </lineage>
</organism>
<protein>
    <submittedName>
        <fullName evidence="1">Uncharacterized protein</fullName>
    </submittedName>
</protein>
<proteinExistence type="predicted"/>
<sequence>MNRRTFLRSLATVCGAAVVCPGELLKGGPVTPIIGIRGERAKHIVIADLGEQRWPKYYAECHKRHTRELAEAFERAFWDTKFRSPLMRGIK</sequence>
<reference evidence="1" key="1">
    <citation type="journal article" date="2015" name="Nature">
        <title>Complex archaea that bridge the gap between prokaryotes and eukaryotes.</title>
        <authorList>
            <person name="Spang A."/>
            <person name="Saw J.H."/>
            <person name="Jorgensen S.L."/>
            <person name="Zaremba-Niedzwiedzka K."/>
            <person name="Martijn J."/>
            <person name="Lind A.E."/>
            <person name="van Eijk R."/>
            <person name="Schleper C."/>
            <person name="Guy L."/>
            <person name="Ettema T.J."/>
        </authorList>
    </citation>
    <scope>NUCLEOTIDE SEQUENCE</scope>
</reference>
<name>A0A0F9SLE2_9ZZZZ</name>
<dbReference type="EMBL" id="LAZR01000418">
    <property type="protein sequence ID" value="KKN69785.1"/>
    <property type="molecule type" value="Genomic_DNA"/>
</dbReference>
<comment type="caution">
    <text evidence="1">The sequence shown here is derived from an EMBL/GenBank/DDBJ whole genome shotgun (WGS) entry which is preliminary data.</text>
</comment>